<dbReference type="SUPFAM" id="SSF51338">
    <property type="entry name" value="Composite domain of metallo-dependent hydrolases"/>
    <property type="match status" value="1"/>
</dbReference>
<dbReference type="GO" id="GO:0016812">
    <property type="term" value="F:hydrolase activity, acting on carbon-nitrogen (but not peptide) bonds, in cyclic amides"/>
    <property type="evidence" value="ECO:0007669"/>
    <property type="project" value="TreeGrafter"/>
</dbReference>
<gene>
    <name evidence="3" type="ORF">G3T16_12950</name>
</gene>
<proteinExistence type="predicted"/>
<dbReference type="GO" id="GO:0005829">
    <property type="term" value="C:cytosol"/>
    <property type="evidence" value="ECO:0007669"/>
    <property type="project" value="TreeGrafter"/>
</dbReference>
<evidence type="ECO:0000313" key="4">
    <source>
        <dbReference type="Proteomes" id="UP000477680"/>
    </source>
</evidence>
<sequence length="546" mass="58175">MRKIFSVVAIMAGGLAMTASASSQSLDILIRNGSVYDGTGSPPINTDVGIADGKIVLVGSASPEQTAETVIDAQGMAVSPGFIDTHSHILESVVNFDGPFIVTQNLAQGVTTSALGSDGGMSPNELQTLFEKLDTNGVSNNWFCYVGHNGVRTQVMGHAKREATSAELNEMKALVRDGMEMGCSGLSAGLMYDPGMYSAPEEIVELAKATAPYDGTYDSHSRNPVTDFLNSELETAEIGIKAGIPAKLGHIKAVGLSHKGKANTLIERVDALRTQGHDIVGDVYPYDGAQTRRLAAVLVFPGEGPIGADRSTASIMDLLREKLKDSKSEAALKQATEQGVDGGFSWIKAVGYDSVRIVDAPQQPELLDQYITLLADERGQDPFDTMTDLLLDAKGDIIVTVGAMDEADVQAFILAPWNMISSDGSYIGPESVYGASPHPRSSGSFARVLGHYSRDLKLLPLEEVIRKLTSLPADHLRIHDRGRIEPGLAGDIVIFDPSTITDHATYAHPKRLATGVMSVILNGELVWKDGKPTGAAPGKFISRQTK</sequence>
<dbReference type="InterPro" id="IPR011059">
    <property type="entry name" value="Metal-dep_hydrolase_composite"/>
</dbReference>
<dbReference type="PANTHER" id="PTHR11647">
    <property type="entry name" value="HYDRANTOINASE/DIHYDROPYRIMIDINASE FAMILY MEMBER"/>
    <property type="match status" value="1"/>
</dbReference>
<name>A0A6C0U984_9GAMM</name>
<dbReference type="PANTHER" id="PTHR11647:SF1">
    <property type="entry name" value="COLLAPSIN RESPONSE MEDIATOR PROTEIN"/>
    <property type="match status" value="1"/>
</dbReference>
<dbReference type="Pfam" id="PF07969">
    <property type="entry name" value="Amidohydro_3"/>
    <property type="match status" value="1"/>
</dbReference>
<organism evidence="3 4">
    <name type="scientific">Kineobactrum salinum</name>
    <dbReference type="NCBI Taxonomy" id="2708301"/>
    <lineage>
        <taxon>Bacteria</taxon>
        <taxon>Pseudomonadati</taxon>
        <taxon>Pseudomonadota</taxon>
        <taxon>Gammaproteobacteria</taxon>
        <taxon>Cellvibrionales</taxon>
        <taxon>Halieaceae</taxon>
        <taxon>Kineobactrum</taxon>
    </lineage>
</organism>
<dbReference type="EMBL" id="CP048711">
    <property type="protein sequence ID" value="QIB66184.1"/>
    <property type="molecule type" value="Genomic_DNA"/>
</dbReference>
<protein>
    <submittedName>
        <fullName evidence="3">Amidohydrolase family protein</fullName>
    </submittedName>
</protein>
<dbReference type="InterPro" id="IPR013108">
    <property type="entry name" value="Amidohydro_3"/>
</dbReference>
<dbReference type="Gene3D" id="3.20.20.140">
    <property type="entry name" value="Metal-dependent hydrolases"/>
    <property type="match status" value="2"/>
</dbReference>
<dbReference type="AlphaFoldDB" id="A0A6C0U984"/>
<feature type="signal peptide" evidence="1">
    <location>
        <begin position="1"/>
        <end position="21"/>
    </location>
</feature>
<feature type="chain" id="PRO_5025644103" evidence="1">
    <location>
        <begin position="22"/>
        <end position="546"/>
    </location>
</feature>
<dbReference type="InterPro" id="IPR050378">
    <property type="entry name" value="Metallo-dep_Hydrolases_sf"/>
</dbReference>
<keyword evidence="3" id="KW-0378">Hydrolase</keyword>
<dbReference type="Gene3D" id="2.30.40.10">
    <property type="entry name" value="Urease, subunit C, domain 1"/>
    <property type="match status" value="1"/>
</dbReference>
<dbReference type="SUPFAM" id="SSF51556">
    <property type="entry name" value="Metallo-dependent hydrolases"/>
    <property type="match status" value="1"/>
</dbReference>
<dbReference type="InterPro" id="IPR032466">
    <property type="entry name" value="Metal_Hydrolase"/>
</dbReference>
<evidence type="ECO:0000259" key="2">
    <source>
        <dbReference type="Pfam" id="PF07969"/>
    </source>
</evidence>
<accession>A0A6C0U984</accession>
<keyword evidence="4" id="KW-1185">Reference proteome</keyword>
<evidence type="ECO:0000313" key="3">
    <source>
        <dbReference type="EMBL" id="QIB66184.1"/>
    </source>
</evidence>
<dbReference type="RefSeq" id="WP_163495619.1">
    <property type="nucleotide sequence ID" value="NZ_CP048711.1"/>
</dbReference>
<dbReference type="KEGG" id="kim:G3T16_12950"/>
<evidence type="ECO:0000256" key="1">
    <source>
        <dbReference type="SAM" id="SignalP"/>
    </source>
</evidence>
<feature type="domain" description="Amidohydrolase 3" evidence="2">
    <location>
        <begin position="408"/>
        <end position="526"/>
    </location>
</feature>
<reference evidence="3 4" key="1">
    <citation type="submission" date="2020-02" db="EMBL/GenBank/DDBJ databases">
        <title>Genome sequencing for Kineobactrum sp. M2.</title>
        <authorList>
            <person name="Park S.-J."/>
        </authorList>
    </citation>
    <scope>NUCLEOTIDE SEQUENCE [LARGE SCALE GENOMIC DNA]</scope>
    <source>
        <strain evidence="3 4">M2</strain>
    </source>
</reference>
<keyword evidence="1" id="KW-0732">Signal</keyword>
<dbReference type="Proteomes" id="UP000477680">
    <property type="component" value="Chromosome"/>
</dbReference>